<evidence type="ECO:0000313" key="3">
    <source>
        <dbReference type="Proteomes" id="UP000765802"/>
    </source>
</evidence>
<keyword evidence="1" id="KW-1133">Transmembrane helix</keyword>
<sequence length="80" mass="9213">MARSVIVTITATVYLLVYIVLHALDIRFGWILFLFSFSPAIMVWLVLSILSDHSVHMRELEDEEEWGYADRPGREGLGVF</sequence>
<keyword evidence="1" id="KW-0472">Membrane</keyword>
<organism evidence="2 3">
    <name type="scientific">Flavihumibacter stibioxidans</name>
    <dbReference type="NCBI Taxonomy" id="1834163"/>
    <lineage>
        <taxon>Bacteria</taxon>
        <taxon>Pseudomonadati</taxon>
        <taxon>Bacteroidota</taxon>
        <taxon>Chitinophagia</taxon>
        <taxon>Chitinophagales</taxon>
        <taxon>Chitinophagaceae</taxon>
        <taxon>Flavihumibacter</taxon>
    </lineage>
</organism>
<dbReference type="EMBL" id="MBUA01000001">
    <property type="protein sequence ID" value="MBC6490501.1"/>
    <property type="molecule type" value="Genomic_DNA"/>
</dbReference>
<proteinExistence type="predicted"/>
<feature type="transmembrane region" description="Helical" evidence="1">
    <location>
        <begin position="5"/>
        <end position="24"/>
    </location>
</feature>
<protein>
    <submittedName>
        <fullName evidence="2">Uncharacterized protein</fullName>
    </submittedName>
</protein>
<evidence type="ECO:0000313" key="2">
    <source>
        <dbReference type="EMBL" id="MBC6490501.1"/>
    </source>
</evidence>
<name>A0ABR7M647_9BACT</name>
<dbReference type="RefSeq" id="WP_187255798.1">
    <property type="nucleotide sequence ID" value="NZ_JBHULF010000006.1"/>
</dbReference>
<evidence type="ECO:0000256" key="1">
    <source>
        <dbReference type="SAM" id="Phobius"/>
    </source>
</evidence>
<keyword evidence="3" id="KW-1185">Reference proteome</keyword>
<gene>
    <name evidence="2" type="ORF">BC349_05960</name>
</gene>
<accession>A0ABR7M647</accession>
<feature type="transmembrane region" description="Helical" evidence="1">
    <location>
        <begin position="30"/>
        <end position="50"/>
    </location>
</feature>
<comment type="caution">
    <text evidence="2">The sequence shown here is derived from an EMBL/GenBank/DDBJ whole genome shotgun (WGS) entry which is preliminary data.</text>
</comment>
<reference evidence="2 3" key="1">
    <citation type="submission" date="2016-07" db="EMBL/GenBank/DDBJ databases">
        <title>Genome analysis of Flavihumibacter stibioxidans YS-17.</title>
        <authorList>
            <person name="Shi K."/>
            <person name="Han Y."/>
            <person name="Wang G."/>
        </authorList>
    </citation>
    <scope>NUCLEOTIDE SEQUENCE [LARGE SCALE GENOMIC DNA]</scope>
    <source>
        <strain evidence="2 3">YS-17</strain>
    </source>
</reference>
<keyword evidence="1" id="KW-0812">Transmembrane</keyword>
<dbReference type="Proteomes" id="UP000765802">
    <property type="component" value="Unassembled WGS sequence"/>
</dbReference>